<feature type="transmembrane region" description="Helical" evidence="1">
    <location>
        <begin position="62"/>
        <end position="86"/>
    </location>
</feature>
<keyword evidence="1" id="KW-0812">Transmembrane</keyword>
<evidence type="ECO:0000256" key="1">
    <source>
        <dbReference type="SAM" id="Phobius"/>
    </source>
</evidence>
<comment type="caution">
    <text evidence="2">The sequence shown here is derived from an EMBL/GenBank/DDBJ whole genome shotgun (WGS) entry which is preliminary data.</text>
</comment>
<reference evidence="2 3" key="1">
    <citation type="submission" date="2020-04" db="EMBL/GenBank/DDBJ databases">
        <authorList>
            <person name="Alioto T."/>
            <person name="Alioto T."/>
            <person name="Gomez Garrido J."/>
        </authorList>
    </citation>
    <scope>NUCLEOTIDE SEQUENCE [LARGE SCALE GENOMIC DNA]</scope>
</reference>
<keyword evidence="1" id="KW-0472">Membrane</keyword>
<keyword evidence="3" id="KW-1185">Reference proteome</keyword>
<proteinExistence type="predicted"/>
<organism evidence="2 3">
    <name type="scientific">Cloeon dipterum</name>
    <dbReference type="NCBI Taxonomy" id="197152"/>
    <lineage>
        <taxon>Eukaryota</taxon>
        <taxon>Metazoa</taxon>
        <taxon>Ecdysozoa</taxon>
        <taxon>Arthropoda</taxon>
        <taxon>Hexapoda</taxon>
        <taxon>Insecta</taxon>
        <taxon>Pterygota</taxon>
        <taxon>Palaeoptera</taxon>
        <taxon>Ephemeroptera</taxon>
        <taxon>Pisciforma</taxon>
        <taxon>Baetidae</taxon>
        <taxon>Cloeon</taxon>
    </lineage>
</organism>
<evidence type="ECO:0000313" key="3">
    <source>
        <dbReference type="Proteomes" id="UP000494165"/>
    </source>
</evidence>
<dbReference type="EMBL" id="CADEPI010000137">
    <property type="protein sequence ID" value="CAB3376918.1"/>
    <property type="molecule type" value="Genomic_DNA"/>
</dbReference>
<evidence type="ECO:0000313" key="2">
    <source>
        <dbReference type="EMBL" id="CAB3376918.1"/>
    </source>
</evidence>
<sequence length="152" mass="17415">MLNSVLTSHLIGMKFQFHSCLLGFLDLYYPPPSNRTQLSHTRGEDKSICSKSKNNNMSFVKFVTLFMIVIAIVVIYKGILHLWSYCRVWREDQRQRGPDRPEEIIDNRDSLDGGCLNFDENPVSLRIPEKLASSTEASQQFSANPMSLDLFP</sequence>
<protein>
    <submittedName>
        <fullName evidence="2">Uncharacterized protein</fullName>
    </submittedName>
</protein>
<dbReference type="Proteomes" id="UP000494165">
    <property type="component" value="Unassembled WGS sequence"/>
</dbReference>
<name>A0A8S1D8L7_9INSE</name>
<keyword evidence="1" id="KW-1133">Transmembrane helix</keyword>
<dbReference type="AlphaFoldDB" id="A0A8S1D8L7"/>
<gene>
    <name evidence="2" type="ORF">CLODIP_2_CD10122</name>
</gene>
<accession>A0A8S1D8L7</accession>